<dbReference type="PANTHER" id="PTHR10009:SF8">
    <property type="entry name" value="IP19120P"/>
    <property type="match status" value="1"/>
</dbReference>
<evidence type="ECO:0000313" key="6">
    <source>
        <dbReference type="Proteomes" id="UP001353858"/>
    </source>
</evidence>
<dbReference type="EMBL" id="JARPUR010000006">
    <property type="protein sequence ID" value="KAK4874679.1"/>
    <property type="molecule type" value="Genomic_DNA"/>
</dbReference>
<dbReference type="Gene3D" id="2.120.10.30">
    <property type="entry name" value="TolB, C-terminal domain"/>
    <property type="match status" value="1"/>
</dbReference>
<keyword evidence="6" id="KW-1185">Reference proteome</keyword>
<sequence>MNYKMFRRHRHIHQTCVNCIQVCNMVLKYILLVAINVICITAVCEKDYHQTIEWVGGPFEWSDKSVQSLFKSTGRYTNKNIIGLKAQCYGDWAYVAMPRLRSGNPVTLAQVSLKPTGTDAILKPFPCWISQEEQNCQALQSVVDVYVDVQGVLWALDVGVCNVLEKTPVRHCPPKVVAYSLKTGKLLKTIDLSGLVSQGSRLQYIACEYPKDQKPIIYVSDGATRSILVYDVLGNKGYRVVLPQAVSQGCTKRDVLYISLVRKGCGNNYIIFTYLGGKRMFSIRTDYLRSGSANGRIVDLGVKKDRLVMLGTDLGSAAFFRYEGSPEIYRWDTNTCFKPENFLVVYKSDPCFLVTQVMADVKHQQMRVLESNFGDYVQHTVGCGATQQINVMSGKA</sequence>
<dbReference type="Proteomes" id="UP001353858">
    <property type="component" value="Unassembled WGS sequence"/>
</dbReference>
<evidence type="ECO:0000256" key="2">
    <source>
        <dbReference type="ARBA" id="ARBA00009127"/>
    </source>
</evidence>
<dbReference type="InterPro" id="IPR017996">
    <property type="entry name" value="MRJP/yellow-related"/>
</dbReference>
<dbReference type="GO" id="GO:0005576">
    <property type="term" value="C:extracellular region"/>
    <property type="evidence" value="ECO:0007669"/>
    <property type="project" value="UniProtKB-SubCell"/>
</dbReference>
<keyword evidence="4" id="KW-0732">Signal</keyword>
<protein>
    <recommendedName>
        <fullName evidence="7">Bee-milk protein</fullName>
    </recommendedName>
</protein>
<gene>
    <name evidence="5" type="ORF">RN001_014039</name>
</gene>
<dbReference type="AlphaFoldDB" id="A0AAN7SEA6"/>
<evidence type="ECO:0000313" key="5">
    <source>
        <dbReference type="EMBL" id="KAK4874679.1"/>
    </source>
</evidence>
<reference evidence="6" key="1">
    <citation type="submission" date="2023-01" db="EMBL/GenBank/DDBJ databases">
        <title>Key to firefly adult light organ development and bioluminescence: homeobox transcription factors regulate luciferase expression and transportation to peroxisome.</title>
        <authorList>
            <person name="Fu X."/>
        </authorList>
    </citation>
    <scope>NUCLEOTIDE SEQUENCE [LARGE SCALE GENOMIC DNA]</scope>
</reference>
<dbReference type="InterPro" id="IPR011042">
    <property type="entry name" value="6-blade_b-propeller_TolB-like"/>
</dbReference>
<accession>A0AAN7SEA6</accession>
<organism evidence="5 6">
    <name type="scientific">Aquatica leii</name>
    <dbReference type="NCBI Taxonomy" id="1421715"/>
    <lineage>
        <taxon>Eukaryota</taxon>
        <taxon>Metazoa</taxon>
        <taxon>Ecdysozoa</taxon>
        <taxon>Arthropoda</taxon>
        <taxon>Hexapoda</taxon>
        <taxon>Insecta</taxon>
        <taxon>Pterygota</taxon>
        <taxon>Neoptera</taxon>
        <taxon>Endopterygota</taxon>
        <taxon>Coleoptera</taxon>
        <taxon>Polyphaga</taxon>
        <taxon>Elateriformia</taxon>
        <taxon>Elateroidea</taxon>
        <taxon>Lampyridae</taxon>
        <taxon>Luciolinae</taxon>
        <taxon>Aquatica</taxon>
    </lineage>
</organism>
<dbReference type="Pfam" id="PF03022">
    <property type="entry name" value="MRJP"/>
    <property type="match status" value="1"/>
</dbReference>
<evidence type="ECO:0000256" key="4">
    <source>
        <dbReference type="ARBA" id="ARBA00022729"/>
    </source>
</evidence>
<comment type="subcellular location">
    <subcellularLocation>
        <location evidence="1">Secreted</location>
    </subcellularLocation>
</comment>
<proteinExistence type="inferred from homology"/>
<evidence type="ECO:0000256" key="1">
    <source>
        <dbReference type="ARBA" id="ARBA00004613"/>
    </source>
</evidence>
<dbReference type="PANTHER" id="PTHR10009">
    <property type="entry name" value="PROTEIN YELLOW-RELATED"/>
    <property type="match status" value="1"/>
</dbReference>
<keyword evidence="3" id="KW-0964">Secreted</keyword>
<name>A0AAN7SEA6_9COLE</name>
<comment type="similarity">
    <text evidence="2">Belongs to the major royal jelly protein family.</text>
</comment>
<comment type="caution">
    <text evidence="5">The sequence shown here is derived from an EMBL/GenBank/DDBJ whole genome shotgun (WGS) entry which is preliminary data.</text>
</comment>
<evidence type="ECO:0008006" key="7">
    <source>
        <dbReference type="Google" id="ProtNLM"/>
    </source>
</evidence>
<evidence type="ECO:0000256" key="3">
    <source>
        <dbReference type="ARBA" id="ARBA00022525"/>
    </source>
</evidence>